<dbReference type="GO" id="GO:0009089">
    <property type="term" value="P:lysine biosynthetic process via diaminopimelate"/>
    <property type="evidence" value="ECO:0007669"/>
    <property type="project" value="UniProtKB-UniRule"/>
</dbReference>
<evidence type="ECO:0000256" key="13">
    <source>
        <dbReference type="PIRNR" id="PIRNR001365"/>
    </source>
</evidence>
<evidence type="ECO:0000256" key="5">
    <source>
        <dbReference type="ARBA" id="ARBA00022490"/>
    </source>
</evidence>
<feature type="active site" description="Proton donor/acceptor" evidence="12 14">
    <location>
        <position position="152"/>
    </location>
</feature>
<keyword evidence="7 12" id="KW-0220">Diaminopimelate biosynthesis</keyword>
<keyword evidence="10 12" id="KW-0704">Schiff base</keyword>
<dbReference type="HAMAP" id="MF_00418">
    <property type="entry name" value="DapA"/>
    <property type="match status" value="1"/>
</dbReference>
<proteinExistence type="inferred from homology"/>
<evidence type="ECO:0000256" key="15">
    <source>
        <dbReference type="PIRSR" id="PIRSR001365-2"/>
    </source>
</evidence>
<keyword evidence="17" id="KW-1185">Reference proteome</keyword>
<sequence length="306" mass="33180">MRLSLCAQPCSPDMNTAIFEGVWIPLVTPMTGANGAQIDRNAFARLVDYYLAAGVNGLVVAGTTGEGTLLDDDERRWLVETACHLAHGHAPVVAGVGAADTANAAQQIRNIEDLPLAGYLVPPPYYLRPSQEGILWHYRTLAAGTRKPLVLYNVPLRTGVTLGVETIRELASHDAFAAIKECDAHPLLHLPSQVTMRVLCGDDMQLLPALQAGAVGCISAAAHIRPDLYLKLFRYVREGDMAHATTLFNGMKPLIRRLFSEPNPVAIKAALASLGLCPETVRRPLMPCTPALRREIDTQLEVTMAF</sequence>
<feature type="site" description="Part of a proton relay during catalysis" evidence="12">
    <location>
        <position position="126"/>
    </location>
</feature>
<dbReference type="InterPro" id="IPR005263">
    <property type="entry name" value="DapA"/>
</dbReference>
<dbReference type="PROSITE" id="PS00666">
    <property type="entry name" value="DHDPS_2"/>
    <property type="match status" value="1"/>
</dbReference>
<keyword evidence="9 12" id="KW-0456">Lyase</keyword>
<evidence type="ECO:0000313" key="17">
    <source>
        <dbReference type="Proteomes" id="UP000383971"/>
    </source>
</evidence>
<keyword evidence="8 12" id="KW-0457">Lysine biosynthesis</keyword>
<keyword evidence="5 12" id="KW-0963">Cytoplasm</keyword>
<dbReference type="SUPFAM" id="SSF51569">
    <property type="entry name" value="Aldolase"/>
    <property type="match status" value="1"/>
</dbReference>
<comment type="subcellular location">
    <subcellularLocation>
        <location evidence="12">Cytoplasm</location>
    </subcellularLocation>
</comment>
<dbReference type="PANTHER" id="PTHR12128:SF66">
    <property type="entry name" value="4-HYDROXY-2-OXOGLUTARATE ALDOLASE, MITOCHONDRIAL"/>
    <property type="match status" value="1"/>
</dbReference>
<keyword evidence="6 12" id="KW-0028">Amino-acid biosynthesis</keyword>
<evidence type="ECO:0000256" key="8">
    <source>
        <dbReference type="ARBA" id="ARBA00023154"/>
    </source>
</evidence>
<comment type="subunit">
    <text evidence="12">Homotetramer; dimer of dimers.</text>
</comment>
<evidence type="ECO:0000256" key="7">
    <source>
        <dbReference type="ARBA" id="ARBA00022915"/>
    </source>
</evidence>
<accession>A0A5E4X8W8</accession>
<reference evidence="16 17" key="1">
    <citation type="submission" date="2019-08" db="EMBL/GenBank/DDBJ databases">
        <authorList>
            <person name="Peeters C."/>
        </authorList>
    </citation>
    <scope>NUCLEOTIDE SEQUENCE [LARGE SCALE GENOMIC DNA]</scope>
    <source>
        <strain evidence="16 17">LMG 31111</strain>
    </source>
</reference>
<dbReference type="EMBL" id="CABPSE010000013">
    <property type="protein sequence ID" value="VVE32632.1"/>
    <property type="molecule type" value="Genomic_DNA"/>
</dbReference>
<feature type="site" description="Part of a proton relay during catalysis" evidence="12">
    <location>
        <position position="63"/>
    </location>
</feature>
<organism evidence="16 17">
    <name type="scientific">Pandoraea communis</name>
    <dbReference type="NCBI Taxonomy" id="2508297"/>
    <lineage>
        <taxon>Bacteria</taxon>
        <taxon>Pseudomonadati</taxon>
        <taxon>Pseudomonadota</taxon>
        <taxon>Betaproteobacteria</taxon>
        <taxon>Burkholderiales</taxon>
        <taxon>Burkholderiaceae</taxon>
        <taxon>Pandoraea</taxon>
    </lineage>
</organism>
<evidence type="ECO:0000256" key="12">
    <source>
        <dbReference type="HAMAP-Rule" id="MF_00418"/>
    </source>
</evidence>
<dbReference type="CDD" id="cd00950">
    <property type="entry name" value="DHDPS"/>
    <property type="match status" value="1"/>
</dbReference>
<evidence type="ECO:0000256" key="10">
    <source>
        <dbReference type="ARBA" id="ARBA00023270"/>
    </source>
</evidence>
<feature type="binding site" evidence="12 15">
    <location>
        <position position="64"/>
    </location>
    <ligand>
        <name>pyruvate</name>
        <dbReference type="ChEBI" id="CHEBI:15361"/>
    </ligand>
</feature>
<dbReference type="Gene3D" id="3.20.20.70">
    <property type="entry name" value="Aldolase class I"/>
    <property type="match status" value="1"/>
</dbReference>
<evidence type="ECO:0000256" key="2">
    <source>
        <dbReference type="ARBA" id="ARBA00005120"/>
    </source>
</evidence>
<dbReference type="PROSITE" id="PS00665">
    <property type="entry name" value="DHDPS_1"/>
    <property type="match status" value="1"/>
</dbReference>
<evidence type="ECO:0000256" key="14">
    <source>
        <dbReference type="PIRSR" id="PIRSR001365-1"/>
    </source>
</evidence>
<feature type="binding site" evidence="12 15">
    <location>
        <position position="218"/>
    </location>
    <ligand>
        <name>pyruvate</name>
        <dbReference type="ChEBI" id="CHEBI:15361"/>
    </ligand>
</feature>
<evidence type="ECO:0000313" key="16">
    <source>
        <dbReference type="EMBL" id="VVE32632.1"/>
    </source>
</evidence>
<dbReference type="InterPro" id="IPR020625">
    <property type="entry name" value="Schiff_base-form_aldolases_AS"/>
</dbReference>
<dbReference type="SMART" id="SM01130">
    <property type="entry name" value="DHDPS"/>
    <property type="match status" value="1"/>
</dbReference>
<feature type="active site" description="Schiff-base intermediate with substrate" evidence="12 14">
    <location>
        <position position="180"/>
    </location>
</feature>
<dbReference type="Pfam" id="PF00701">
    <property type="entry name" value="DHDPS"/>
    <property type="match status" value="1"/>
</dbReference>
<dbReference type="GO" id="GO:0019877">
    <property type="term" value="P:diaminopimelate biosynthetic process"/>
    <property type="evidence" value="ECO:0007669"/>
    <property type="project" value="UniProtKB-UniRule"/>
</dbReference>
<comment type="similarity">
    <text evidence="3 12 13">Belongs to the DapA family.</text>
</comment>
<dbReference type="PANTHER" id="PTHR12128">
    <property type="entry name" value="DIHYDRODIPICOLINATE SYNTHASE"/>
    <property type="match status" value="1"/>
</dbReference>
<dbReference type="UniPathway" id="UPA00034">
    <property type="reaction ID" value="UER00017"/>
</dbReference>
<evidence type="ECO:0000256" key="11">
    <source>
        <dbReference type="ARBA" id="ARBA00047836"/>
    </source>
</evidence>
<dbReference type="NCBIfam" id="TIGR00674">
    <property type="entry name" value="dapA"/>
    <property type="match status" value="1"/>
</dbReference>
<comment type="caution">
    <text evidence="12">Was originally thought to be a dihydrodipicolinate synthase (DHDPS), catalyzing the condensation of (S)-aspartate-beta-semialdehyde [(S)-ASA] and pyruvate to dihydrodipicolinate (DHDP). However, it was shown in E.coli that the product of the enzymatic reaction is not dihydrodipicolinate but in fact (4S)-4-hydroxy-2,3,4,5-tetrahydro-(2S)-dipicolinic acid (HTPA), and that the consecutive dehydration reaction leading to DHDP is not spontaneous but catalyzed by DapB.</text>
</comment>
<name>A0A5E4X8W8_9BURK</name>
<evidence type="ECO:0000256" key="9">
    <source>
        <dbReference type="ARBA" id="ARBA00023239"/>
    </source>
</evidence>
<gene>
    <name evidence="12" type="primary">dapA</name>
    <name evidence="16" type="ORF">PCO31111_03737</name>
</gene>
<evidence type="ECO:0000256" key="6">
    <source>
        <dbReference type="ARBA" id="ARBA00022605"/>
    </source>
</evidence>
<evidence type="ECO:0000256" key="1">
    <source>
        <dbReference type="ARBA" id="ARBA00003294"/>
    </source>
</evidence>
<dbReference type="EC" id="4.3.3.7" evidence="4 12"/>
<evidence type="ECO:0000256" key="4">
    <source>
        <dbReference type="ARBA" id="ARBA00012086"/>
    </source>
</evidence>
<dbReference type="AlphaFoldDB" id="A0A5E4X8W8"/>
<dbReference type="InterPro" id="IPR013785">
    <property type="entry name" value="Aldolase_TIM"/>
</dbReference>
<dbReference type="PRINTS" id="PR00146">
    <property type="entry name" value="DHPICSNTHASE"/>
</dbReference>
<protein>
    <recommendedName>
        <fullName evidence="4 12">4-hydroxy-tetrahydrodipicolinate synthase</fullName>
        <shortName evidence="12">HTPA synthase</shortName>
        <ecNumber evidence="4 12">4.3.3.7</ecNumber>
    </recommendedName>
</protein>
<comment type="function">
    <text evidence="1 12">Catalyzes the condensation of (S)-aspartate-beta-semialdehyde [(S)-ASA] and pyruvate to 4-hydroxy-tetrahydrodipicolinate (HTPA).</text>
</comment>
<comment type="pathway">
    <text evidence="2 12">Amino-acid biosynthesis; L-lysine biosynthesis via DAP pathway; (S)-tetrahydrodipicolinate from L-aspartate: step 3/4.</text>
</comment>
<dbReference type="GO" id="GO:0005737">
    <property type="term" value="C:cytoplasm"/>
    <property type="evidence" value="ECO:0007669"/>
    <property type="project" value="UniProtKB-SubCell"/>
</dbReference>
<dbReference type="InterPro" id="IPR002220">
    <property type="entry name" value="DapA-like"/>
</dbReference>
<evidence type="ECO:0000256" key="3">
    <source>
        <dbReference type="ARBA" id="ARBA00007592"/>
    </source>
</evidence>
<comment type="catalytic activity">
    <reaction evidence="11 12">
        <text>L-aspartate 4-semialdehyde + pyruvate = (2S,4S)-4-hydroxy-2,3,4,5-tetrahydrodipicolinate + H2O + H(+)</text>
        <dbReference type="Rhea" id="RHEA:34171"/>
        <dbReference type="ChEBI" id="CHEBI:15361"/>
        <dbReference type="ChEBI" id="CHEBI:15377"/>
        <dbReference type="ChEBI" id="CHEBI:15378"/>
        <dbReference type="ChEBI" id="CHEBI:67139"/>
        <dbReference type="ChEBI" id="CHEBI:537519"/>
        <dbReference type="EC" id="4.3.3.7"/>
    </reaction>
</comment>
<dbReference type="PIRSF" id="PIRSF001365">
    <property type="entry name" value="DHDPS"/>
    <property type="match status" value="1"/>
</dbReference>
<dbReference type="InterPro" id="IPR020624">
    <property type="entry name" value="Schiff_base-form_aldolases_CS"/>
</dbReference>
<dbReference type="GO" id="GO:0008840">
    <property type="term" value="F:4-hydroxy-tetrahydrodipicolinate synthase activity"/>
    <property type="evidence" value="ECO:0007669"/>
    <property type="project" value="UniProtKB-UniRule"/>
</dbReference>
<dbReference type="Proteomes" id="UP000383971">
    <property type="component" value="Unassembled WGS sequence"/>
</dbReference>